<evidence type="ECO:0000313" key="2">
    <source>
        <dbReference type="EMBL" id="KAF7350013.1"/>
    </source>
</evidence>
<gene>
    <name evidence="2" type="ORF">MVEN_01303000</name>
</gene>
<proteinExistence type="predicted"/>
<feature type="region of interest" description="Disordered" evidence="1">
    <location>
        <begin position="68"/>
        <end position="126"/>
    </location>
</feature>
<evidence type="ECO:0000256" key="1">
    <source>
        <dbReference type="SAM" id="MobiDB-lite"/>
    </source>
</evidence>
<feature type="compositionally biased region" description="Acidic residues" evidence="1">
    <location>
        <begin position="276"/>
        <end position="285"/>
    </location>
</feature>
<comment type="caution">
    <text evidence="2">The sequence shown here is derived from an EMBL/GenBank/DDBJ whole genome shotgun (WGS) entry which is preliminary data.</text>
</comment>
<feature type="compositionally biased region" description="Pro residues" evidence="1">
    <location>
        <begin position="477"/>
        <end position="487"/>
    </location>
</feature>
<dbReference type="OrthoDB" id="3054146at2759"/>
<feature type="compositionally biased region" description="Basic and acidic residues" evidence="1">
    <location>
        <begin position="311"/>
        <end position="320"/>
    </location>
</feature>
<feature type="compositionally biased region" description="Basic residues" evidence="1">
    <location>
        <begin position="492"/>
        <end position="501"/>
    </location>
</feature>
<feature type="region of interest" description="Disordered" evidence="1">
    <location>
        <begin position="371"/>
        <end position="444"/>
    </location>
</feature>
<reference evidence="2" key="1">
    <citation type="submission" date="2020-05" db="EMBL/GenBank/DDBJ databases">
        <title>Mycena genomes resolve the evolution of fungal bioluminescence.</title>
        <authorList>
            <person name="Tsai I.J."/>
        </authorList>
    </citation>
    <scope>NUCLEOTIDE SEQUENCE</scope>
    <source>
        <strain evidence="2">CCC161011</strain>
    </source>
</reference>
<dbReference type="Proteomes" id="UP000620124">
    <property type="component" value="Unassembled WGS sequence"/>
</dbReference>
<dbReference type="EMBL" id="JACAZI010000010">
    <property type="protein sequence ID" value="KAF7350013.1"/>
    <property type="molecule type" value="Genomic_DNA"/>
</dbReference>
<dbReference type="AlphaFoldDB" id="A0A8H6XXE8"/>
<sequence>MSDPTLCRGKDAEGNQCICMRAKETYIEEETNRILCKNCNHIESAHPEPKPSVGAFVKGFRDAARLGSSSSTAKASQEEAEAETSAGLRLKKRKSDTTTDTEPPSKKSGKSTKAKDKSAPTEEDGDRVNFGKLVFLAGGISSDGTLRDPKAPPPADMEKMRHRGLVVLSKPNDPLYVCRTWSNKKLNSKIKQWLPQPIRFCERHPYPPDADAEPEIKKQLWMACIKHGKNLSIAADTLPTGVEIIDHIKIPGRGPMDRVLFLASKVRIPTRRQDWQDSESEDLGSDIDTVPSEDIVKTPQRPSRKGKGKMNIKEEPKSEPEVSEGEPDTRKAAKMRTRLSTGTLTRAPLFIPDSEEPVGGPSGSFGRDIVVVSDDDDLPPLPWVVAPSQAKSPSPAPSFAPLSPNQDPPSFFDDHVYSSFSAPDALPANTGAPVASSSGSSSLAPAAPSLFTASFTTWAGAALNPDNGAETVIPLAAPAPAPAPVPAPSTSRFKKMGRGRG</sequence>
<feature type="compositionally biased region" description="Low complexity" evidence="1">
    <location>
        <begin position="383"/>
        <end position="404"/>
    </location>
</feature>
<protein>
    <submittedName>
        <fullName evidence="2">Uncharacterized protein</fullName>
    </submittedName>
</protein>
<organism evidence="2 3">
    <name type="scientific">Mycena venus</name>
    <dbReference type="NCBI Taxonomy" id="2733690"/>
    <lineage>
        <taxon>Eukaryota</taxon>
        <taxon>Fungi</taxon>
        <taxon>Dikarya</taxon>
        <taxon>Basidiomycota</taxon>
        <taxon>Agaricomycotina</taxon>
        <taxon>Agaricomycetes</taxon>
        <taxon>Agaricomycetidae</taxon>
        <taxon>Agaricales</taxon>
        <taxon>Marasmiineae</taxon>
        <taxon>Mycenaceae</taxon>
        <taxon>Mycena</taxon>
    </lineage>
</organism>
<feature type="region of interest" description="Disordered" evidence="1">
    <location>
        <begin position="466"/>
        <end position="501"/>
    </location>
</feature>
<keyword evidence="3" id="KW-1185">Reference proteome</keyword>
<feature type="compositionally biased region" description="Low complexity" evidence="1">
    <location>
        <begin position="430"/>
        <end position="444"/>
    </location>
</feature>
<evidence type="ECO:0000313" key="3">
    <source>
        <dbReference type="Proteomes" id="UP000620124"/>
    </source>
</evidence>
<name>A0A8H6XXE8_9AGAR</name>
<accession>A0A8H6XXE8</accession>
<feature type="region of interest" description="Disordered" evidence="1">
    <location>
        <begin position="271"/>
        <end position="344"/>
    </location>
</feature>